<dbReference type="Pfam" id="PF06028">
    <property type="entry name" value="DUF915"/>
    <property type="match status" value="1"/>
</dbReference>
<dbReference type="PATRIC" id="fig|701521.8.peg.46"/>
<dbReference type="eggNOG" id="COG4814">
    <property type="taxonomic scope" value="Bacteria"/>
</dbReference>
<sequence length="287" mass="32801">MIVLRILNKGWVEMNAATIFVHGFNGDAYSMRHLLEDAEENGWANKIIDAIVKRNGRIELKGTWNKEIDNPMIQVLFENNRAPERWQIRWVRKLLIQLKEQFGIAEFNGVGHSLGSNVLVNLAIKYGDDLRMPRLRKLVTIAGPFNGLHGFADNATVDEILENGSEPNHKTRHLRKLYSKRDQFPADVSLLNIVGQSNRFLNNDVYVSVESARSVGYLLSEVARDYNEIMVMGPDGYHCSLNHNEIVSREINNFLWNRGFVPERFKLISSHYTDNSAMLVPGIRIAN</sequence>
<evidence type="ECO:0000313" key="2">
    <source>
        <dbReference type="Proteomes" id="UP000005444"/>
    </source>
</evidence>
<dbReference type="Gene3D" id="3.40.50.1820">
    <property type="entry name" value="alpha/beta hydrolase"/>
    <property type="match status" value="1"/>
</dbReference>
<dbReference type="SUPFAM" id="SSF53474">
    <property type="entry name" value="alpha/beta-Hydrolases"/>
    <property type="match status" value="1"/>
</dbReference>
<reference evidence="1 2" key="1">
    <citation type="journal article" date="2012" name="J. Bacteriol.">
        <title>Complete Genome Sequence of the Beer Spoilage Organism Pediococcus claussenii ATCC BAA-344T.</title>
        <authorList>
            <person name="Pittet V."/>
            <person name="Abegunde T."/>
            <person name="Marfleet T."/>
            <person name="Haakensen M."/>
            <person name="Morrow K."/>
            <person name="Jayaprakash T."/>
            <person name="Schroeder K."/>
            <person name="Trost B."/>
            <person name="Byrns S."/>
            <person name="Bergsveinson J."/>
            <person name="Kusalik A."/>
            <person name="Ziola B."/>
        </authorList>
    </citation>
    <scope>NUCLEOTIDE SEQUENCE [LARGE SCALE GENOMIC DNA]</scope>
    <source>
        <strain evidence="1 2">ATCC BAA-344</strain>
    </source>
</reference>
<evidence type="ECO:0000313" key="1">
    <source>
        <dbReference type="EMBL" id="AEV94383.1"/>
    </source>
</evidence>
<proteinExistence type="predicted"/>
<dbReference type="GO" id="GO:0016787">
    <property type="term" value="F:hydrolase activity"/>
    <property type="evidence" value="ECO:0007669"/>
    <property type="project" value="UniProtKB-KW"/>
</dbReference>
<name>G8PEC2_PEDCP</name>
<organism evidence="1 2">
    <name type="scientific">Pediococcus claussenii (strain ATCC BAA-344 / DSM 14800 / JCM 18046 / KCTC 3811 / LMG 21948 / P06)</name>
    <dbReference type="NCBI Taxonomy" id="701521"/>
    <lineage>
        <taxon>Bacteria</taxon>
        <taxon>Bacillati</taxon>
        <taxon>Bacillota</taxon>
        <taxon>Bacilli</taxon>
        <taxon>Lactobacillales</taxon>
        <taxon>Lactobacillaceae</taxon>
        <taxon>Pediococcus</taxon>
    </lineage>
</organism>
<keyword evidence="2" id="KW-1185">Reference proteome</keyword>
<keyword evidence="1" id="KW-0378">Hydrolase</keyword>
<dbReference type="EMBL" id="CP003137">
    <property type="protein sequence ID" value="AEV94383.1"/>
    <property type="molecule type" value="Genomic_DNA"/>
</dbReference>
<accession>G8PEC2</accession>
<dbReference type="STRING" id="701521.PECL_48"/>
<dbReference type="InterPro" id="IPR029058">
    <property type="entry name" value="AB_hydrolase_fold"/>
</dbReference>
<dbReference type="InterPro" id="IPR010315">
    <property type="entry name" value="DUF915_hydro-like"/>
</dbReference>
<dbReference type="AlphaFoldDB" id="G8PEC2"/>
<dbReference type="Proteomes" id="UP000005444">
    <property type="component" value="Chromosome"/>
</dbReference>
<protein>
    <submittedName>
        <fullName evidence="1">Alpha/beta hydrolase superfamily protein</fullName>
    </submittedName>
</protein>
<dbReference type="HOGENOM" id="CLU_077377_0_0_9"/>
<gene>
    <name evidence="1" type="ordered locus">PECL_48</name>
</gene>
<dbReference type="KEGG" id="pce:PECL_48"/>